<organism evidence="3 4">
    <name type="scientific">Austropuccinia psidii MF-1</name>
    <dbReference type="NCBI Taxonomy" id="1389203"/>
    <lineage>
        <taxon>Eukaryota</taxon>
        <taxon>Fungi</taxon>
        <taxon>Dikarya</taxon>
        <taxon>Basidiomycota</taxon>
        <taxon>Pucciniomycotina</taxon>
        <taxon>Pucciniomycetes</taxon>
        <taxon>Pucciniales</taxon>
        <taxon>Sphaerophragmiaceae</taxon>
        <taxon>Austropuccinia</taxon>
    </lineage>
</organism>
<feature type="compositionally biased region" description="Basic and acidic residues" evidence="1">
    <location>
        <begin position="110"/>
        <end position="123"/>
    </location>
</feature>
<feature type="compositionally biased region" description="Basic residues" evidence="1">
    <location>
        <begin position="124"/>
        <end position="134"/>
    </location>
</feature>
<comment type="caution">
    <text evidence="3">The sequence shown here is derived from an EMBL/GenBank/DDBJ whole genome shotgun (WGS) entry which is preliminary data.</text>
</comment>
<protein>
    <submittedName>
        <fullName evidence="3">Uncharacterized protein</fullName>
    </submittedName>
</protein>
<feature type="chain" id="PRO_5040182235" evidence="2">
    <location>
        <begin position="27"/>
        <end position="798"/>
    </location>
</feature>
<sequence length="798" mass="91965">MLPFQMKGLFGFLYVVPVLVLHSLLCNLNLCALEKQSISTFCSEGPINLIGSDCPIQPGRLEIKLEPESFYSGLPDSYQRACDPIAPSPLQDENLVSSAATKRKATKTNENIDSKKKARSDRGQKKKKKKNFKSKPIRPVRKKKVVDEWVLLLSGNFSHSDSQPSQTEPTEDFLLEKESIFSEEVLERIYALISPLCIAKHSPQKLAELQKNFIHSRQFSRLTKAERLDGSIHLLQLLHNQMSLINSRILKLFGATLNSDASKTEQEKLSALFCAQILPAYKLLRASFTVSKKGKILRITQPFTELQILLKEYLFAPREYPIFTFRWPHSAHRVVHLGRKQITQTKISLRIITNYYRDTNSSKWGVLFQNEDAFLTMLVKLSNSYRTRAHYLMSSTKRYNERIPLLPWLGEVLDNEKIISKFKKVFYFAIFSQNPKVWLENRVMKLGTSIDLNLPVTTSSGDVSLETLLLEITPEKQIRAKRMEKKLNQLSHSPSAMSIQATAKTARLKTQPLNNKDAASQGKSLTWEEKIERIYAWIYPLAFWKADRDYALDMDIENSLCSVLANLKQVMGENTKILPEITKMVKELHNYALSFNFRLILTFNKSLSDEDIQKEQKLFSEFFFTQLPSSKNELEAVVSPRQFSKEQKSNYLKSLQTLFKHYSGVSKGSIRWETVESRQRRTFKLGEKEVTQAEIAFNLINSFYEKKIPTSWLAIFINENGFLSFLVSLNDKVFTGHYPRMSASIYQLTEQQGLIEWAKSFSQESQELEILQKKLFNGIPNVDVNPSRWAKRIKRIDQ</sequence>
<keyword evidence="2" id="KW-0732">Signal</keyword>
<reference evidence="3" key="1">
    <citation type="submission" date="2021-03" db="EMBL/GenBank/DDBJ databases">
        <title>Draft genome sequence of rust myrtle Austropuccinia psidii MF-1, a brazilian biotype.</title>
        <authorList>
            <person name="Quecine M.C."/>
            <person name="Pachon D.M.R."/>
            <person name="Bonatelli M.L."/>
            <person name="Correr F.H."/>
            <person name="Franceschini L.M."/>
            <person name="Leite T.F."/>
            <person name="Margarido G.R.A."/>
            <person name="Almeida C.A."/>
            <person name="Ferrarezi J.A."/>
            <person name="Labate C.A."/>
        </authorList>
    </citation>
    <scope>NUCLEOTIDE SEQUENCE</scope>
    <source>
        <strain evidence="3">MF-1</strain>
    </source>
</reference>
<evidence type="ECO:0000256" key="1">
    <source>
        <dbReference type="SAM" id="MobiDB-lite"/>
    </source>
</evidence>
<feature type="region of interest" description="Disordered" evidence="1">
    <location>
        <begin position="87"/>
        <end position="134"/>
    </location>
</feature>
<dbReference type="Proteomes" id="UP000765509">
    <property type="component" value="Unassembled WGS sequence"/>
</dbReference>
<keyword evidence="4" id="KW-1185">Reference proteome</keyword>
<accession>A0A9Q3ED58</accession>
<name>A0A9Q3ED58_9BASI</name>
<feature type="signal peptide" evidence="2">
    <location>
        <begin position="1"/>
        <end position="26"/>
    </location>
</feature>
<dbReference type="EMBL" id="AVOT02027140">
    <property type="protein sequence ID" value="MBW0519119.1"/>
    <property type="molecule type" value="Genomic_DNA"/>
</dbReference>
<evidence type="ECO:0000256" key="2">
    <source>
        <dbReference type="SAM" id="SignalP"/>
    </source>
</evidence>
<evidence type="ECO:0000313" key="3">
    <source>
        <dbReference type="EMBL" id="MBW0519119.1"/>
    </source>
</evidence>
<proteinExistence type="predicted"/>
<dbReference type="AlphaFoldDB" id="A0A9Q3ED58"/>
<gene>
    <name evidence="3" type="ORF">O181_058834</name>
</gene>
<evidence type="ECO:0000313" key="4">
    <source>
        <dbReference type="Proteomes" id="UP000765509"/>
    </source>
</evidence>